<evidence type="ECO:0000256" key="7">
    <source>
        <dbReference type="ARBA" id="ARBA00022840"/>
    </source>
</evidence>
<evidence type="ECO:0000256" key="6">
    <source>
        <dbReference type="ARBA" id="ARBA00022777"/>
    </source>
</evidence>
<evidence type="ECO:0000256" key="3">
    <source>
        <dbReference type="ARBA" id="ARBA00022553"/>
    </source>
</evidence>
<evidence type="ECO:0000256" key="2">
    <source>
        <dbReference type="ARBA" id="ARBA00012438"/>
    </source>
</evidence>
<dbReference type="EC" id="2.7.13.3" evidence="2"/>
<dbReference type="InterPro" id="IPR036890">
    <property type="entry name" value="HATPase_C_sf"/>
</dbReference>
<evidence type="ECO:0000313" key="14">
    <source>
        <dbReference type="Proteomes" id="UP000198683"/>
    </source>
</evidence>
<feature type="transmembrane region" description="Helical" evidence="10">
    <location>
        <begin position="95"/>
        <end position="114"/>
    </location>
</feature>
<dbReference type="Proteomes" id="UP000198683">
    <property type="component" value="Unassembled WGS sequence"/>
</dbReference>
<dbReference type="OrthoDB" id="227596at2"/>
<dbReference type="Gene3D" id="3.30.565.10">
    <property type="entry name" value="Histidine kinase-like ATPase, C-terminal domain"/>
    <property type="match status" value="1"/>
</dbReference>
<dbReference type="PANTHER" id="PTHR24421">
    <property type="entry name" value="NITRATE/NITRITE SENSOR PROTEIN NARX-RELATED"/>
    <property type="match status" value="1"/>
</dbReference>
<evidence type="ECO:0000256" key="5">
    <source>
        <dbReference type="ARBA" id="ARBA00022741"/>
    </source>
</evidence>
<dbReference type="RefSeq" id="WP_090765395.1">
    <property type="nucleotide sequence ID" value="NZ_FNFB01000008.1"/>
</dbReference>
<reference evidence="13 14" key="1">
    <citation type="submission" date="2016-10" db="EMBL/GenBank/DDBJ databases">
        <authorList>
            <person name="de Groot N.N."/>
        </authorList>
    </citation>
    <scope>NUCLEOTIDE SEQUENCE [LARGE SCALE GENOMIC DNA]</scope>
    <source>
        <strain evidence="13 14">CGMCC 4.5681</strain>
    </source>
</reference>
<evidence type="ECO:0000256" key="1">
    <source>
        <dbReference type="ARBA" id="ARBA00000085"/>
    </source>
</evidence>
<keyword evidence="5" id="KW-0547">Nucleotide-binding</keyword>
<keyword evidence="4" id="KW-0808">Transferase</keyword>
<evidence type="ECO:0000313" key="13">
    <source>
        <dbReference type="EMBL" id="SDK54936.1"/>
    </source>
</evidence>
<keyword evidence="7" id="KW-0067">ATP-binding</keyword>
<organism evidence="13 14">
    <name type="scientific">Nonomuraea maritima</name>
    <dbReference type="NCBI Taxonomy" id="683260"/>
    <lineage>
        <taxon>Bacteria</taxon>
        <taxon>Bacillati</taxon>
        <taxon>Actinomycetota</taxon>
        <taxon>Actinomycetes</taxon>
        <taxon>Streptosporangiales</taxon>
        <taxon>Streptosporangiaceae</taxon>
        <taxon>Nonomuraea</taxon>
    </lineage>
</organism>
<feature type="region of interest" description="Disordered" evidence="9">
    <location>
        <begin position="226"/>
        <end position="248"/>
    </location>
</feature>
<comment type="catalytic activity">
    <reaction evidence="1">
        <text>ATP + protein L-histidine = ADP + protein N-phospho-L-histidine.</text>
        <dbReference type="EC" id="2.7.13.3"/>
    </reaction>
</comment>
<keyword evidence="3" id="KW-0597">Phosphoprotein</keyword>
<evidence type="ECO:0000256" key="9">
    <source>
        <dbReference type="SAM" id="MobiDB-lite"/>
    </source>
</evidence>
<dbReference type="SUPFAM" id="SSF55874">
    <property type="entry name" value="ATPase domain of HSP90 chaperone/DNA topoisomerase II/histidine kinase"/>
    <property type="match status" value="1"/>
</dbReference>
<dbReference type="InterPro" id="IPR050482">
    <property type="entry name" value="Sensor_HK_TwoCompSys"/>
</dbReference>
<sequence length="366" mass="38006">MAFFTPRRAGAVGQDLGAALLCVLVFWLPADPPAQALVALVVVGMLLRSWWPLPAFVLVAAATLTGAVAGVTDDPFLAAAWTLYPVALRWGRRRFLPSVPVVVAVGIGLLALAGPAEAGAATRYAMTSLPAPAAAWALGAQVRHGRLAAEQATRAERDRAVAEERLRVIREVHDVVSHSLGTIAITSGVALHVGGDAEAMRGRLARIESASRRALDELRGVLRAVRDGDDGAERGPRPGVQDLPGLVERSRQAGLPVELTMTDVADVPPGAGLAAYRVVQEALTNVGRHAPGARCRVRVTGGGAVHVEVDDDGRGGTGDGPPGYGLIGLRERVELLGGTFTAGPRPDGGFGVRAVIPVRVQEAADA</sequence>
<dbReference type="GO" id="GO:0000155">
    <property type="term" value="F:phosphorelay sensor kinase activity"/>
    <property type="evidence" value="ECO:0007669"/>
    <property type="project" value="InterPro"/>
</dbReference>
<dbReference type="InterPro" id="IPR003594">
    <property type="entry name" value="HATPase_dom"/>
</dbReference>
<evidence type="ECO:0000259" key="12">
    <source>
        <dbReference type="Pfam" id="PF07730"/>
    </source>
</evidence>
<keyword evidence="10" id="KW-1133">Transmembrane helix</keyword>
<gene>
    <name evidence="13" type="ORF">SAMN05421874_108218</name>
</gene>
<dbReference type="Pfam" id="PF07730">
    <property type="entry name" value="HisKA_3"/>
    <property type="match status" value="1"/>
</dbReference>
<evidence type="ECO:0000256" key="8">
    <source>
        <dbReference type="ARBA" id="ARBA00023012"/>
    </source>
</evidence>
<dbReference type="GO" id="GO:0016020">
    <property type="term" value="C:membrane"/>
    <property type="evidence" value="ECO:0007669"/>
    <property type="project" value="InterPro"/>
</dbReference>
<keyword evidence="14" id="KW-1185">Reference proteome</keyword>
<dbReference type="CDD" id="cd16917">
    <property type="entry name" value="HATPase_UhpB-NarQ-NarX-like"/>
    <property type="match status" value="1"/>
</dbReference>
<name>A0A1G9CTF6_9ACTN</name>
<dbReference type="Pfam" id="PF02518">
    <property type="entry name" value="HATPase_c"/>
    <property type="match status" value="1"/>
</dbReference>
<protein>
    <recommendedName>
        <fullName evidence="2">histidine kinase</fullName>
        <ecNumber evidence="2">2.7.13.3</ecNumber>
    </recommendedName>
</protein>
<feature type="compositionally biased region" description="Basic and acidic residues" evidence="9">
    <location>
        <begin position="226"/>
        <end position="236"/>
    </location>
</feature>
<evidence type="ECO:0000256" key="4">
    <source>
        <dbReference type="ARBA" id="ARBA00022679"/>
    </source>
</evidence>
<evidence type="ECO:0000256" key="10">
    <source>
        <dbReference type="SAM" id="Phobius"/>
    </source>
</evidence>
<dbReference type="STRING" id="683260.SAMN05421874_108218"/>
<keyword evidence="8" id="KW-0902">Two-component regulatory system</keyword>
<dbReference type="InterPro" id="IPR011712">
    <property type="entry name" value="Sig_transdc_His_kin_sub3_dim/P"/>
</dbReference>
<dbReference type="Gene3D" id="1.20.5.1930">
    <property type="match status" value="1"/>
</dbReference>
<feature type="domain" description="Signal transduction histidine kinase subgroup 3 dimerisation and phosphoacceptor" evidence="12">
    <location>
        <begin position="164"/>
        <end position="229"/>
    </location>
</feature>
<evidence type="ECO:0000259" key="11">
    <source>
        <dbReference type="Pfam" id="PF02518"/>
    </source>
</evidence>
<dbReference type="GO" id="GO:0005524">
    <property type="term" value="F:ATP binding"/>
    <property type="evidence" value="ECO:0007669"/>
    <property type="project" value="UniProtKB-KW"/>
</dbReference>
<keyword evidence="10" id="KW-0472">Membrane</keyword>
<keyword evidence="10" id="KW-0812">Transmembrane</keyword>
<feature type="domain" description="Histidine kinase/HSP90-like ATPase" evidence="11">
    <location>
        <begin position="274"/>
        <end position="358"/>
    </location>
</feature>
<proteinExistence type="predicted"/>
<feature type="transmembrane region" description="Helical" evidence="10">
    <location>
        <begin position="55"/>
        <end position="83"/>
    </location>
</feature>
<dbReference type="GO" id="GO:0046983">
    <property type="term" value="F:protein dimerization activity"/>
    <property type="evidence" value="ECO:0007669"/>
    <property type="project" value="InterPro"/>
</dbReference>
<dbReference type="PANTHER" id="PTHR24421:SF10">
    <property type="entry name" value="NITRATE_NITRITE SENSOR PROTEIN NARQ"/>
    <property type="match status" value="1"/>
</dbReference>
<keyword evidence="6 13" id="KW-0418">Kinase</keyword>
<dbReference type="EMBL" id="FNFB01000008">
    <property type="protein sequence ID" value="SDK54936.1"/>
    <property type="molecule type" value="Genomic_DNA"/>
</dbReference>
<dbReference type="AlphaFoldDB" id="A0A1G9CTF6"/>
<accession>A0A1G9CTF6</accession>